<dbReference type="GO" id="GO:0004842">
    <property type="term" value="F:ubiquitin-protein transferase activity"/>
    <property type="evidence" value="ECO:0007669"/>
    <property type="project" value="InterPro"/>
</dbReference>
<accession>A0A8T0JCE3</accession>
<comment type="caution">
    <text evidence="1">The sequence shown here is derived from an EMBL/GenBank/DDBJ whole genome shotgun (WGS) entry which is preliminary data.</text>
</comment>
<gene>
    <name evidence="1" type="ORF">KC19_1G339800</name>
</gene>
<dbReference type="InterPro" id="IPR031248">
    <property type="entry name" value="RNF213"/>
</dbReference>
<dbReference type="AlphaFoldDB" id="A0A8T0JCE3"/>
<evidence type="ECO:0000313" key="2">
    <source>
        <dbReference type="Proteomes" id="UP000822688"/>
    </source>
</evidence>
<evidence type="ECO:0000313" key="1">
    <source>
        <dbReference type="EMBL" id="KAG0593574.1"/>
    </source>
</evidence>
<dbReference type="EMBL" id="CM026421">
    <property type="protein sequence ID" value="KAG0593574.1"/>
    <property type="molecule type" value="Genomic_DNA"/>
</dbReference>
<dbReference type="Proteomes" id="UP000822688">
    <property type="component" value="Chromosome 1"/>
</dbReference>
<proteinExistence type="predicted"/>
<organism evidence="1 2">
    <name type="scientific">Ceratodon purpureus</name>
    <name type="common">Fire moss</name>
    <name type="synonym">Dicranum purpureum</name>
    <dbReference type="NCBI Taxonomy" id="3225"/>
    <lineage>
        <taxon>Eukaryota</taxon>
        <taxon>Viridiplantae</taxon>
        <taxon>Streptophyta</taxon>
        <taxon>Embryophyta</taxon>
        <taxon>Bryophyta</taxon>
        <taxon>Bryophytina</taxon>
        <taxon>Bryopsida</taxon>
        <taxon>Dicranidae</taxon>
        <taxon>Pseudoditrichales</taxon>
        <taxon>Ditrichaceae</taxon>
        <taxon>Ceratodon</taxon>
    </lineage>
</organism>
<keyword evidence="2" id="KW-1185">Reference proteome</keyword>
<dbReference type="PANTHER" id="PTHR22605">
    <property type="entry name" value="RZ-TYPE DOMAIN-CONTAINING PROTEIN"/>
    <property type="match status" value="1"/>
</dbReference>
<dbReference type="PANTHER" id="PTHR22605:SF1">
    <property type="entry name" value="RZ-TYPE DOMAIN-CONTAINING PROTEIN"/>
    <property type="match status" value="1"/>
</dbReference>
<protein>
    <submittedName>
        <fullName evidence="1">Uncharacterized protein</fullName>
    </submittedName>
</protein>
<name>A0A8T0JCE3_CERPU</name>
<dbReference type="GO" id="GO:0016887">
    <property type="term" value="F:ATP hydrolysis activity"/>
    <property type="evidence" value="ECO:0007669"/>
    <property type="project" value="InterPro"/>
</dbReference>
<sequence>MLNEHYTTVAERRNCLIAIGAYSNPMCYVHDNFCCIVVVDSSQVSRLDPPFLNRFEKQVLAYKNILTRNQKEAEQTLKSWCEQLAGLSTNSNQCSDNAFKLDDLFAGFHEDTLPSLVLHHQTGRSEEISSTDSSEFALLLDRCKEDLLRTAHVDAMTSACFFVSTVQR</sequence>
<reference evidence="1" key="1">
    <citation type="submission" date="2020-06" db="EMBL/GenBank/DDBJ databases">
        <title>WGS assembly of Ceratodon purpureus strain R40.</title>
        <authorList>
            <person name="Carey S.B."/>
            <person name="Jenkins J."/>
            <person name="Shu S."/>
            <person name="Lovell J.T."/>
            <person name="Sreedasyam A."/>
            <person name="Maumus F."/>
            <person name="Tiley G.P."/>
            <person name="Fernandez-Pozo N."/>
            <person name="Barry K."/>
            <person name="Chen C."/>
            <person name="Wang M."/>
            <person name="Lipzen A."/>
            <person name="Daum C."/>
            <person name="Saski C.A."/>
            <person name="Payton A.C."/>
            <person name="Mcbreen J.C."/>
            <person name="Conrad R.E."/>
            <person name="Kollar L.M."/>
            <person name="Olsson S."/>
            <person name="Huttunen S."/>
            <person name="Landis J.B."/>
            <person name="Wickett N.J."/>
            <person name="Johnson M.G."/>
            <person name="Rensing S.A."/>
            <person name="Grimwood J."/>
            <person name="Schmutz J."/>
            <person name="Mcdaniel S.F."/>
        </authorList>
    </citation>
    <scope>NUCLEOTIDE SEQUENCE</scope>
    <source>
        <strain evidence="1">R40</strain>
    </source>
</reference>